<dbReference type="Pfam" id="PF14529">
    <property type="entry name" value="Exo_endo_phos_2"/>
    <property type="match status" value="1"/>
</dbReference>
<dbReference type="Gene3D" id="3.60.10.10">
    <property type="entry name" value="Endonuclease/exonuclease/phosphatase"/>
    <property type="match status" value="1"/>
</dbReference>
<feature type="non-terminal residue" evidence="2">
    <location>
        <position position="133"/>
    </location>
</feature>
<accession>A0A6G0VRM0</accession>
<keyword evidence="3" id="KW-1185">Reference proteome</keyword>
<organism evidence="2 3">
    <name type="scientific">Aphis craccivora</name>
    <name type="common">Cowpea aphid</name>
    <dbReference type="NCBI Taxonomy" id="307492"/>
    <lineage>
        <taxon>Eukaryota</taxon>
        <taxon>Metazoa</taxon>
        <taxon>Ecdysozoa</taxon>
        <taxon>Arthropoda</taxon>
        <taxon>Hexapoda</taxon>
        <taxon>Insecta</taxon>
        <taxon>Pterygota</taxon>
        <taxon>Neoptera</taxon>
        <taxon>Paraneoptera</taxon>
        <taxon>Hemiptera</taxon>
        <taxon>Sternorrhyncha</taxon>
        <taxon>Aphidomorpha</taxon>
        <taxon>Aphidoidea</taxon>
        <taxon>Aphididae</taxon>
        <taxon>Aphidini</taxon>
        <taxon>Aphis</taxon>
        <taxon>Aphis</taxon>
    </lineage>
</organism>
<dbReference type="InterPro" id="IPR005135">
    <property type="entry name" value="Endo/exonuclease/phosphatase"/>
</dbReference>
<feature type="domain" description="Endonuclease/exonuclease/phosphatase" evidence="1">
    <location>
        <begin position="51"/>
        <end position="107"/>
    </location>
</feature>
<dbReference type="Proteomes" id="UP000478052">
    <property type="component" value="Unassembled WGS sequence"/>
</dbReference>
<sequence>MALSSLTSSFSRGGGALIAIRNDVVSNLICNPAINVEHVFVKFSYNHTNYVVCSVYFPPNSLISAYEAFMSTVQSVLLLHPDCVFIFCGDFNLPDVKWSNDDFVLSNDKRIYVLEAENSAVPCDSYHPALDIM</sequence>
<dbReference type="GO" id="GO:0003824">
    <property type="term" value="F:catalytic activity"/>
    <property type="evidence" value="ECO:0007669"/>
    <property type="project" value="InterPro"/>
</dbReference>
<protein>
    <recommendedName>
        <fullName evidence="1">Endonuclease/exonuclease/phosphatase domain-containing protein</fullName>
    </recommendedName>
</protein>
<dbReference type="SUPFAM" id="SSF56219">
    <property type="entry name" value="DNase I-like"/>
    <property type="match status" value="1"/>
</dbReference>
<evidence type="ECO:0000259" key="1">
    <source>
        <dbReference type="Pfam" id="PF14529"/>
    </source>
</evidence>
<gene>
    <name evidence="2" type="ORF">FWK35_00027077</name>
</gene>
<evidence type="ECO:0000313" key="2">
    <source>
        <dbReference type="EMBL" id="KAF0706030.1"/>
    </source>
</evidence>
<evidence type="ECO:0000313" key="3">
    <source>
        <dbReference type="Proteomes" id="UP000478052"/>
    </source>
</evidence>
<proteinExistence type="predicted"/>
<comment type="caution">
    <text evidence="2">The sequence shown here is derived from an EMBL/GenBank/DDBJ whole genome shotgun (WGS) entry which is preliminary data.</text>
</comment>
<dbReference type="OrthoDB" id="6614340at2759"/>
<reference evidence="2 3" key="1">
    <citation type="submission" date="2019-08" db="EMBL/GenBank/DDBJ databases">
        <title>Whole genome of Aphis craccivora.</title>
        <authorList>
            <person name="Voronova N.V."/>
            <person name="Shulinski R.S."/>
            <person name="Bandarenka Y.V."/>
            <person name="Zhorov D.G."/>
            <person name="Warner D."/>
        </authorList>
    </citation>
    <scope>NUCLEOTIDE SEQUENCE [LARGE SCALE GENOMIC DNA]</scope>
    <source>
        <strain evidence="2">180601</strain>
        <tissue evidence="2">Whole Body</tissue>
    </source>
</reference>
<dbReference type="EMBL" id="VUJU01013060">
    <property type="protein sequence ID" value="KAF0706030.1"/>
    <property type="molecule type" value="Genomic_DNA"/>
</dbReference>
<dbReference type="AlphaFoldDB" id="A0A6G0VRM0"/>
<name>A0A6G0VRM0_APHCR</name>
<dbReference type="InterPro" id="IPR036691">
    <property type="entry name" value="Endo/exonu/phosph_ase_sf"/>
</dbReference>